<dbReference type="eggNOG" id="ENOG5032SH9">
    <property type="taxonomic scope" value="Bacteria"/>
</dbReference>
<keyword evidence="1" id="KW-0472">Membrane</keyword>
<dbReference type="OrthoDB" id="370375at2"/>
<protein>
    <recommendedName>
        <fullName evidence="4">DUF2784 domain-containing protein</fullName>
    </recommendedName>
</protein>
<keyword evidence="3" id="KW-1185">Reference proteome</keyword>
<keyword evidence="1" id="KW-1133">Transmembrane helix</keyword>
<dbReference type="STRING" id="330214.NIDE3683"/>
<dbReference type="HOGENOM" id="CLU_124431_0_0_0"/>
<reference evidence="2 3" key="1">
    <citation type="journal article" date="2010" name="Proc. Natl. Acad. Sci. U.S.A.">
        <title>A Nitrospira metagenome illuminates the physiology and evolution of globally important nitrite-oxidizing bacteria.</title>
        <authorList>
            <person name="Lucker S."/>
            <person name="Wagner M."/>
            <person name="Maixner F."/>
            <person name="Pelletier E."/>
            <person name="Koch H."/>
            <person name="Vacherie B."/>
            <person name="Rattei T."/>
            <person name="Sinninghe Damste J."/>
            <person name="Spieck E."/>
            <person name="Le Paslier D."/>
            <person name="Daims H."/>
        </authorList>
    </citation>
    <scope>NUCLEOTIDE SEQUENCE [LARGE SCALE GENOMIC DNA]</scope>
</reference>
<dbReference type="Proteomes" id="UP000001660">
    <property type="component" value="Chromosome"/>
</dbReference>
<dbReference type="Pfam" id="PF10861">
    <property type="entry name" value="DUF2784"/>
    <property type="match status" value="1"/>
</dbReference>
<dbReference type="InterPro" id="IPR021218">
    <property type="entry name" value="DUF2784"/>
</dbReference>
<keyword evidence="1" id="KW-0812">Transmembrane</keyword>
<feature type="transmembrane region" description="Helical" evidence="1">
    <location>
        <begin position="9"/>
        <end position="29"/>
    </location>
</feature>
<dbReference type="EMBL" id="FP929003">
    <property type="protein sequence ID" value="CBK43361.1"/>
    <property type="molecule type" value="Genomic_DNA"/>
</dbReference>
<organism evidence="2 3">
    <name type="scientific">Nitrospira defluvii</name>
    <dbReference type="NCBI Taxonomy" id="330214"/>
    <lineage>
        <taxon>Bacteria</taxon>
        <taxon>Pseudomonadati</taxon>
        <taxon>Nitrospirota</taxon>
        <taxon>Nitrospiria</taxon>
        <taxon>Nitrospirales</taxon>
        <taxon>Nitrospiraceae</taxon>
        <taxon>Nitrospira</taxon>
    </lineage>
</organism>
<gene>
    <name evidence="2" type="ORF">NIDE3683</name>
</gene>
<evidence type="ECO:0000313" key="3">
    <source>
        <dbReference type="Proteomes" id="UP000001660"/>
    </source>
</evidence>
<evidence type="ECO:0000256" key="1">
    <source>
        <dbReference type="SAM" id="Phobius"/>
    </source>
</evidence>
<evidence type="ECO:0008006" key="4">
    <source>
        <dbReference type="Google" id="ProtNLM"/>
    </source>
</evidence>
<sequence length="123" mass="14037">MWYRIGADLVLLLHLAFVLFVVTGGLLLLKWPRLAWLHLPAAIWGAIVEYTDWICPLTPIENTLRAMARESAYGSDFIGHYLLPLMYPAGLTSHIQFLLGTTVVLVNLTIYWLVFGKPSRRRQ</sequence>
<name>D8P7L5_9BACT</name>
<accession>D8P7L5</accession>
<feature type="transmembrane region" description="Helical" evidence="1">
    <location>
        <begin position="95"/>
        <end position="115"/>
    </location>
</feature>
<proteinExistence type="predicted"/>
<dbReference type="AlphaFoldDB" id="D8P7L5"/>
<evidence type="ECO:0000313" key="2">
    <source>
        <dbReference type="EMBL" id="CBK43361.1"/>
    </source>
</evidence>
<dbReference type="KEGG" id="nde:NIDE3683"/>